<evidence type="ECO:0000313" key="8">
    <source>
        <dbReference type="EMBL" id="KAK3284210.1"/>
    </source>
</evidence>
<dbReference type="InterPro" id="IPR013083">
    <property type="entry name" value="Znf_RING/FYVE/PHD"/>
</dbReference>
<dbReference type="GO" id="GO:0003676">
    <property type="term" value="F:nucleic acid binding"/>
    <property type="evidence" value="ECO:0007669"/>
    <property type="project" value="InterPro"/>
</dbReference>
<dbReference type="InterPro" id="IPR011011">
    <property type="entry name" value="Znf_FYVE_PHD"/>
</dbReference>
<dbReference type="InterPro" id="IPR001965">
    <property type="entry name" value="Znf_PHD"/>
</dbReference>
<keyword evidence="1" id="KW-0479">Metal-binding</keyword>
<name>A0AAE0LGT0_9CHLO</name>
<accession>A0AAE0LGT0</accession>
<evidence type="ECO:0000256" key="4">
    <source>
        <dbReference type="PROSITE-ProRule" id="PRU00146"/>
    </source>
</evidence>
<dbReference type="InterPro" id="IPR036397">
    <property type="entry name" value="RNaseH_sf"/>
</dbReference>
<dbReference type="InterPro" id="IPR050951">
    <property type="entry name" value="Retrovirus_Pol_polyprotein"/>
</dbReference>
<dbReference type="Pfam" id="PF17921">
    <property type="entry name" value="Integrase_H2C2"/>
    <property type="match status" value="1"/>
</dbReference>
<dbReference type="CDD" id="cd15543">
    <property type="entry name" value="PHD_RSF1"/>
    <property type="match status" value="1"/>
</dbReference>
<proteinExistence type="predicted"/>
<dbReference type="Pfam" id="PF00628">
    <property type="entry name" value="PHD"/>
    <property type="match status" value="1"/>
</dbReference>
<dbReference type="SUPFAM" id="SSF53335">
    <property type="entry name" value="S-adenosyl-L-methionine-dependent methyltransferases"/>
    <property type="match status" value="2"/>
</dbReference>
<dbReference type="InterPro" id="IPR019787">
    <property type="entry name" value="Znf_PHD-finger"/>
</dbReference>
<evidence type="ECO:0000256" key="5">
    <source>
        <dbReference type="SAM" id="MobiDB-lite"/>
    </source>
</evidence>
<dbReference type="InterPro" id="IPR019786">
    <property type="entry name" value="Zinc_finger_PHD-type_CS"/>
</dbReference>
<evidence type="ECO:0000256" key="3">
    <source>
        <dbReference type="ARBA" id="ARBA00022833"/>
    </source>
</evidence>
<feature type="compositionally biased region" description="Polar residues" evidence="5">
    <location>
        <begin position="278"/>
        <end position="288"/>
    </location>
</feature>
<dbReference type="InterPro" id="IPR012337">
    <property type="entry name" value="RNaseH-like_sf"/>
</dbReference>
<keyword evidence="2 4" id="KW-0863">Zinc-finger</keyword>
<dbReference type="PANTHER" id="PTHR37984:SF5">
    <property type="entry name" value="PROTEIN NYNRIN-LIKE"/>
    <property type="match status" value="1"/>
</dbReference>
<dbReference type="InterPro" id="IPR029063">
    <property type="entry name" value="SAM-dependent_MTases_sf"/>
</dbReference>
<reference evidence="8 9" key="1">
    <citation type="journal article" date="2015" name="Genome Biol. Evol.">
        <title>Comparative Genomics of a Bacterivorous Green Alga Reveals Evolutionary Causalities and Consequences of Phago-Mixotrophic Mode of Nutrition.</title>
        <authorList>
            <person name="Burns J.A."/>
            <person name="Paasch A."/>
            <person name="Narechania A."/>
            <person name="Kim E."/>
        </authorList>
    </citation>
    <scope>NUCLEOTIDE SEQUENCE [LARGE SCALE GENOMIC DNA]</scope>
    <source>
        <strain evidence="8 9">PLY_AMNH</strain>
    </source>
</reference>
<keyword evidence="3" id="KW-0862">Zinc</keyword>
<organism evidence="8 9">
    <name type="scientific">Cymbomonas tetramitiformis</name>
    <dbReference type="NCBI Taxonomy" id="36881"/>
    <lineage>
        <taxon>Eukaryota</taxon>
        <taxon>Viridiplantae</taxon>
        <taxon>Chlorophyta</taxon>
        <taxon>Pyramimonadophyceae</taxon>
        <taxon>Pyramimonadales</taxon>
        <taxon>Pyramimonadaceae</taxon>
        <taxon>Cymbomonas</taxon>
    </lineage>
</organism>
<keyword evidence="9" id="KW-1185">Reference proteome</keyword>
<dbReference type="PROSITE" id="PS01359">
    <property type="entry name" value="ZF_PHD_1"/>
    <property type="match status" value="1"/>
</dbReference>
<dbReference type="Gene3D" id="1.10.340.70">
    <property type="match status" value="1"/>
</dbReference>
<dbReference type="AlphaFoldDB" id="A0AAE0LGT0"/>
<feature type="compositionally biased region" description="Basic and acidic residues" evidence="5">
    <location>
        <begin position="267"/>
        <end position="277"/>
    </location>
</feature>
<feature type="region of interest" description="Disordered" evidence="5">
    <location>
        <begin position="267"/>
        <end position="288"/>
    </location>
</feature>
<comment type="caution">
    <text evidence="8">The sequence shown here is derived from an EMBL/GenBank/DDBJ whole genome shotgun (WGS) entry which is preliminary data.</text>
</comment>
<dbReference type="PANTHER" id="PTHR37984">
    <property type="entry name" value="PROTEIN CBG26694"/>
    <property type="match status" value="1"/>
</dbReference>
<dbReference type="Pfam" id="PF00665">
    <property type="entry name" value="rve"/>
    <property type="match status" value="1"/>
</dbReference>
<gene>
    <name evidence="8" type="ORF">CYMTET_8130</name>
</gene>
<sequence>MESLAEQNLPMVAIVGTECQDLSAAGSQQGLKGRHSSVLYDVVNVVGRLQRLVGHNRFAYLIECVAAQHNFNSQEVREVMHPLMCSMIGMPITIDAAQLGSRAHRLRNYWTNMASYVEVQCILNTVRRDQARLVWDILDPGREERPAITDTSGAHYLCNKQGEPMRAWPTIMSFPGSFQFRGEGNGTVWDGAAQAWVEPSPEEKERAMGFRTGSTDVSGITARERGEVLGRAFDIRCVSRLLAVCQAANRVEPPTVHVLTPADLAEHAKPSTGRDGDSGSQSVSTAPVQVPQQWVASLRAASRAAQQYASSMRRLYGRGATAELVKLPPSPYPVIHGQAPGDKTGLGAAEMTSDTRSVTPGAPVQFIPAQEQSFPSFACSNSEDADVPGDDDKCTLTRALSAAAELREMVEPTTDVAMLQWLRGERQGTPEEQSAVAARARHYQLEGDVLFRILPNGARRPVPPVEQRRRIITQMHERLGHFGQRRTAAMVRDAFYWPNLLNMCKDVVSRCDSCARYKANFDKQAPQLNPLEVKGMYYRFSADLAKMPRKAKSQFQYVMVVVEHYTKYVCLIPLRSKEPSETAQAFALHILGRFGCPAEVLTDNGGEWGKEFAKLLEESLIDHRTTSQAHPQSNGLSERVVQTVKAALTKACAKAGTNDRWDQFLPWIMLGYNATPQESTRLSPYELVYAQKPTLPPSIKERLSQPLDNLLDPEVMADAYLQRAEYVKRAAIMAGSNIAVAQHRQTERYAQVRSGKYLPKQYDFQVGDFVFLKKEVNHGLQLHTRDPILQIKSLPSSGTVELQGRCGSTCKVHCSKVAICHFPDIDPTISYNLDDNEDARCQVCHKANRPASILLCDDCNQGYHLACLHPRLHRVPVEEHWYCPKCLGQLPDDDLTPEYLAAYENRGKQLEGKRMLKVIDGNPYEGTVRWLGAKERPYALRCDYDDGDTETFTLAELQRYLLPDNATEVQKQELVQALQQAEQGQALALAALAQNPATLSSQPSPFAVLPESWDLTDRDCMHRALSTLMPGPWDPAHVTKLAQHVQQQREELQKAMRLAGPSTVPSWKGRHPLSDTECQSLSAKQWGTEFVITTPSEIAQLMESIRWLPGDRVWDPYAGTGAIEAAMQKARVEVRSSDINTILTGRDSIDALQPGTVALMERCNVVVTSPAFRVLDAAVPLLAQRRELVCVHAPLHYVFDAHPVRRQWFWKLAEERRMQIVLCRDKGPLGRRNVWIVVANTAELLQQRVRPQEATCCVTF</sequence>
<dbReference type="Proteomes" id="UP001190700">
    <property type="component" value="Unassembled WGS sequence"/>
</dbReference>
<dbReference type="GO" id="GO:0008270">
    <property type="term" value="F:zinc ion binding"/>
    <property type="evidence" value="ECO:0007669"/>
    <property type="project" value="UniProtKB-KW"/>
</dbReference>
<evidence type="ECO:0000256" key="1">
    <source>
        <dbReference type="ARBA" id="ARBA00022723"/>
    </source>
</evidence>
<dbReference type="InterPro" id="IPR001584">
    <property type="entry name" value="Integrase_cat-core"/>
</dbReference>
<protein>
    <submittedName>
        <fullName evidence="8">Uncharacterized protein</fullName>
    </submittedName>
</protein>
<evidence type="ECO:0000313" key="9">
    <source>
        <dbReference type="Proteomes" id="UP001190700"/>
    </source>
</evidence>
<feature type="domain" description="Integrase catalytic" evidence="7">
    <location>
        <begin position="526"/>
        <end position="692"/>
    </location>
</feature>
<dbReference type="Gene3D" id="3.30.420.10">
    <property type="entry name" value="Ribonuclease H-like superfamily/Ribonuclease H"/>
    <property type="match status" value="1"/>
</dbReference>
<dbReference type="PROSITE" id="PS50016">
    <property type="entry name" value="ZF_PHD_2"/>
    <property type="match status" value="1"/>
</dbReference>
<dbReference type="GO" id="GO:0015074">
    <property type="term" value="P:DNA integration"/>
    <property type="evidence" value="ECO:0007669"/>
    <property type="project" value="InterPro"/>
</dbReference>
<dbReference type="EMBL" id="LGRX02002440">
    <property type="protein sequence ID" value="KAK3284210.1"/>
    <property type="molecule type" value="Genomic_DNA"/>
</dbReference>
<dbReference type="SUPFAM" id="SSF57903">
    <property type="entry name" value="FYVE/PHD zinc finger"/>
    <property type="match status" value="1"/>
</dbReference>
<dbReference type="SUPFAM" id="SSF53098">
    <property type="entry name" value="Ribonuclease H-like"/>
    <property type="match status" value="1"/>
</dbReference>
<feature type="domain" description="PHD-type" evidence="6">
    <location>
        <begin position="838"/>
        <end position="889"/>
    </location>
</feature>
<dbReference type="Gene3D" id="3.40.50.150">
    <property type="entry name" value="Vaccinia Virus protein VP39"/>
    <property type="match status" value="1"/>
</dbReference>
<dbReference type="Gene3D" id="3.30.40.10">
    <property type="entry name" value="Zinc/RING finger domain, C3HC4 (zinc finger)"/>
    <property type="match status" value="1"/>
</dbReference>
<evidence type="ECO:0000259" key="6">
    <source>
        <dbReference type="PROSITE" id="PS50016"/>
    </source>
</evidence>
<evidence type="ECO:0000256" key="2">
    <source>
        <dbReference type="ARBA" id="ARBA00022771"/>
    </source>
</evidence>
<dbReference type="SMART" id="SM00249">
    <property type="entry name" value="PHD"/>
    <property type="match status" value="1"/>
</dbReference>
<dbReference type="InterPro" id="IPR041588">
    <property type="entry name" value="Integrase_H2C2"/>
</dbReference>
<evidence type="ECO:0000259" key="7">
    <source>
        <dbReference type="PROSITE" id="PS50994"/>
    </source>
</evidence>
<dbReference type="PROSITE" id="PS50994">
    <property type="entry name" value="INTEGRASE"/>
    <property type="match status" value="1"/>
</dbReference>